<dbReference type="AlphaFoldDB" id="A0A6J4J6A1"/>
<feature type="region of interest" description="Disordered" evidence="1">
    <location>
        <begin position="1"/>
        <end position="88"/>
    </location>
</feature>
<feature type="compositionally biased region" description="Basic residues" evidence="1">
    <location>
        <begin position="62"/>
        <end position="76"/>
    </location>
</feature>
<organism evidence="2">
    <name type="scientific">uncultured Craurococcus sp</name>
    <dbReference type="NCBI Taxonomy" id="1135998"/>
    <lineage>
        <taxon>Bacteria</taxon>
        <taxon>Pseudomonadati</taxon>
        <taxon>Pseudomonadota</taxon>
        <taxon>Alphaproteobacteria</taxon>
        <taxon>Acetobacterales</taxon>
        <taxon>Acetobacteraceae</taxon>
        <taxon>Craurococcus</taxon>
        <taxon>environmental samples</taxon>
    </lineage>
</organism>
<protein>
    <submittedName>
        <fullName evidence="2">Acylphosphate phosphohydrolase, putative</fullName>
        <ecNumber evidence="2">3.6.1.7</ecNumber>
    </submittedName>
</protein>
<dbReference type="GO" id="GO:0003998">
    <property type="term" value="F:acylphosphatase activity"/>
    <property type="evidence" value="ECO:0007669"/>
    <property type="project" value="UniProtKB-EC"/>
</dbReference>
<reference evidence="2" key="1">
    <citation type="submission" date="2020-02" db="EMBL/GenBank/DDBJ databases">
        <authorList>
            <person name="Meier V. D."/>
        </authorList>
    </citation>
    <scope>NUCLEOTIDE SEQUENCE</scope>
    <source>
        <strain evidence="2">AVDCRST_MAG27</strain>
    </source>
</reference>
<feature type="non-terminal residue" evidence="2">
    <location>
        <position position="88"/>
    </location>
</feature>
<dbReference type="EMBL" id="CADCTD010000139">
    <property type="protein sequence ID" value="CAA9269066.1"/>
    <property type="molecule type" value="Genomic_DNA"/>
</dbReference>
<evidence type="ECO:0000313" key="2">
    <source>
        <dbReference type="EMBL" id="CAA9269066.1"/>
    </source>
</evidence>
<evidence type="ECO:0000256" key="1">
    <source>
        <dbReference type="SAM" id="MobiDB-lite"/>
    </source>
</evidence>
<gene>
    <name evidence="2" type="ORF">AVDCRST_MAG27-2989</name>
</gene>
<dbReference type="EC" id="3.6.1.7" evidence="2"/>
<name>A0A6J4J6A1_9PROT</name>
<accession>A0A6J4J6A1</accession>
<proteinExistence type="predicted"/>
<keyword evidence="2" id="KW-0378">Hydrolase</keyword>
<feature type="non-terminal residue" evidence="2">
    <location>
        <position position="1"/>
    </location>
</feature>
<sequence length="88" mass="9886">ERPPPPHRGPRPGRGLPRLDGPRGPPPRPRRLGPQPRGWQRGGDHRRPGTRRAGPAHCLPTRPHRRPRRPHPRGFHRPAGGRGLRSAL</sequence>